<gene>
    <name evidence="4" type="ORF">O99_00293</name>
</gene>
<evidence type="ECO:0000256" key="1">
    <source>
        <dbReference type="SAM" id="MobiDB-lite"/>
    </source>
</evidence>
<dbReference type="PANTHER" id="PTHR12302">
    <property type="entry name" value="EBNA2 BINDING PROTEIN P100"/>
    <property type="match status" value="1"/>
</dbReference>
<feature type="domain" description="TNase-like" evidence="3">
    <location>
        <begin position="60"/>
        <end position="171"/>
    </location>
</feature>
<feature type="transmembrane region" description="Helical" evidence="2">
    <location>
        <begin position="17"/>
        <end position="35"/>
    </location>
</feature>
<keyword evidence="2" id="KW-0472">Membrane</keyword>
<dbReference type="SUPFAM" id="SSF50199">
    <property type="entry name" value="Staphylococcal nuclease"/>
    <property type="match status" value="1"/>
</dbReference>
<dbReference type="InterPro" id="IPR016071">
    <property type="entry name" value="Staphylococal_nuclease_OB-fold"/>
</dbReference>
<dbReference type="Gene3D" id="2.40.50.90">
    <property type="match status" value="1"/>
</dbReference>
<comment type="caution">
    <text evidence="4">The sequence shown here is derived from an EMBL/GenBank/DDBJ whole genome shotgun (WGS) entry which is preliminary data.</text>
</comment>
<sequence length="188" mass="21523">MKINNSPSNPNIFSKKLIIFSIVIINIVLIHGTIYSRCTAAQINNIISVPQKSIKGKALVIDGDSIKISDNIIRLAGIDAPELNQFCGIKKERYACGLQAKKKLEKLIAHQSVTCYWSKKDNYHRILAICRTKKVNNINAAMVRNGWAVSFYNYPKEEQKAKRQKKGIWQSSFQNPQEWRKTHPRIKK</sequence>
<evidence type="ECO:0000259" key="3">
    <source>
        <dbReference type="PROSITE" id="PS50830"/>
    </source>
</evidence>
<dbReference type="EMBL" id="AHPK01000002">
    <property type="protein sequence ID" value="KEC56871.1"/>
    <property type="molecule type" value="Genomic_DNA"/>
</dbReference>
<protein>
    <recommendedName>
        <fullName evidence="3">TNase-like domain-containing protein</fullName>
    </recommendedName>
</protein>
<dbReference type="PATRIC" id="fig|685782.3.peg.303"/>
<keyword evidence="2" id="KW-1133">Transmembrane helix</keyword>
<accession>A0A067WD59</accession>
<organism evidence="4 5">
    <name type="scientific">Bartonella rochalimae ATCC BAA-1498</name>
    <dbReference type="NCBI Taxonomy" id="685782"/>
    <lineage>
        <taxon>Bacteria</taxon>
        <taxon>Pseudomonadati</taxon>
        <taxon>Pseudomonadota</taxon>
        <taxon>Alphaproteobacteria</taxon>
        <taxon>Hyphomicrobiales</taxon>
        <taxon>Bartonellaceae</taxon>
        <taxon>Bartonella</taxon>
    </lineage>
</organism>
<evidence type="ECO:0000256" key="2">
    <source>
        <dbReference type="SAM" id="Phobius"/>
    </source>
</evidence>
<dbReference type="eggNOG" id="COG1525">
    <property type="taxonomic scope" value="Bacteria"/>
</dbReference>
<dbReference type="AlphaFoldDB" id="A0A067WD59"/>
<dbReference type="InterPro" id="IPR035437">
    <property type="entry name" value="SNase_OB-fold_sf"/>
</dbReference>
<feature type="region of interest" description="Disordered" evidence="1">
    <location>
        <begin position="161"/>
        <end position="188"/>
    </location>
</feature>
<proteinExistence type="predicted"/>
<dbReference type="SMART" id="SM00318">
    <property type="entry name" value="SNc"/>
    <property type="match status" value="1"/>
</dbReference>
<evidence type="ECO:0000313" key="5">
    <source>
        <dbReference type="Proteomes" id="UP000027336"/>
    </source>
</evidence>
<name>A0A067WD59_9HYPH</name>
<dbReference type="PROSITE" id="PS50830">
    <property type="entry name" value="TNASE_3"/>
    <property type="match status" value="1"/>
</dbReference>
<reference evidence="4 5" key="1">
    <citation type="submission" date="2012-04" db="EMBL/GenBank/DDBJ databases">
        <title>The Genome Sequence of Bartonella rochalimae BMGH.</title>
        <authorList>
            <consortium name="The Broad Institute Genome Sequencing Platform"/>
            <consortium name="The Broad Institute Genome Sequencing Center for Infectious Disease"/>
            <person name="Feldgarden M."/>
            <person name="Kirby J."/>
            <person name="Kosoy M."/>
            <person name="Birtles R."/>
            <person name="Probert W.S."/>
            <person name="Chiaraviglio L."/>
            <person name="Walker B."/>
            <person name="Young S.K."/>
            <person name="Zeng Q."/>
            <person name="Gargeya S."/>
            <person name="Fitzgerald M."/>
            <person name="Haas B."/>
            <person name="Abouelleil A."/>
            <person name="Alvarado L."/>
            <person name="Arachchi H.M."/>
            <person name="Berlin A.M."/>
            <person name="Chapman S.B."/>
            <person name="Goldberg J."/>
            <person name="Griggs A."/>
            <person name="Gujja S."/>
            <person name="Hansen M."/>
            <person name="Howarth C."/>
            <person name="Imamovic A."/>
            <person name="Larimer J."/>
            <person name="McCowen C."/>
            <person name="Montmayeur A."/>
            <person name="Murphy C."/>
            <person name="Neiman D."/>
            <person name="Pearson M."/>
            <person name="Priest M."/>
            <person name="Roberts A."/>
            <person name="Saif S."/>
            <person name="Shea T."/>
            <person name="Sisk P."/>
            <person name="Sykes S."/>
            <person name="Wortman J."/>
            <person name="Nusbaum C."/>
            <person name="Birren B."/>
        </authorList>
    </citation>
    <scope>NUCLEOTIDE SEQUENCE [LARGE SCALE GENOMIC DNA]</scope>
    <source>
        <strain evidence="4 5">ATCC BAA-1498</strain>
    </source>
</reference>
<dbReference type="PANTHER" id="PTHR12302:SF26">
    <property type="entry name" value="BLR1266 PROTEIN"/>
    <property type="match status" value="1"/>
</dbReference>
<dbReference type="OrthoDB" id="9805504at2"/>
<dbReference type="HOGENOM" id="CLU_046484_6_2_5"/>
<dbReference type="RefSeq" id="WP_035005906.1">
    <property type="nucleotide sequence ID" value="NZ_KL407337.1"/>
</dbReference>
<keyword evidence="2" id="KW-0812">Transmembrane</keyword>
<keyword evidence="5" id="KW-1185">Reference proteome</keyword>
<dbReference type="Pfam" id="PF00565">
    <property type="entry name" value="SNase"/>
    <property type="match status" value="1"/>
</dbReference>
<dbReference type="Proteomes" id="UP000027336">
    <property type="component" value="Unassembled WGS sequence"/>
</dbReference>
<evidence type="ECO:0000313" key="4">
    <source>
        <dbReference type="EMBL" id="KEC56871.1"/>
    </source>
</evidence>